<dbReference type="GeneID" id="123730788"/>
<dbReference type="RefSeq" id="XP_045564706.1">
    <property type="nucleotide sequence ID" value="XM_045708750.1"/>
</dbReference>
<keyword evidence="1" id="KW-1185">Reference proteome</keyword>
<dbReference type="PANTHER" id="PTHR47510">
    <property type="entry name" value="REVERSE TRANSCRIPTASE DOMAIN-CONTAINING PROTEIN"/>
    <property type="match status" value="1"/>
</dbReference>
<dbReference type="Proteomes" id="UP001652741">
    <property type="component" value="Chromosome ssa02"/>
</dbReference>
<name>A0ABM3E0X5_SALSA</name>
<reference evidence="2" key="1">
    <citation type="submission" date="2025-08" db="UniProtKB">
        <authorList>
            <consortium name="RefSeq"/>
        </authorList>
    </citation>
    <scope>IDENTIFICATION</scope>
</reference>
<protein>
    <submittedName>
        <fullName evidence="2">Uncharacterized protein</fullName>
    </submittedName>
</protein>
<sequence>MNSLATGLHEKPNQVQAATLRSLMGSECRHIYRHNLTLTARQQCDAKAILNTLENYFKPARNVIYERLVFGSCKKEEGSGLSLLLSWQLPYTTSKELFMQVFATGASNLIHKELSGRKKRFGGHNMQHYRWGKTMKWRKYRNTVQTLIKEAKTNYYKTEIQDLKKKNPKELWDYINKGLGQKKTSGGRKQVEGIEDNDVAFVFNVFFAEAWTSTTPLAIFPLPMPTRQVELCSINQIKQALTRLNPLKHVGLLAFQPGY</sequence>
<dbReference type="PANTHER" id="PTHR47510:SF3">
    <property type="entry name" value="ENDO_EXONUCLEASE_PHOSPHATASE DOMAIN-CONTAINING PROTEIN"/>
    <property type="match status" value="1"/>
</dbReference>
<organism evidence="1 2">
    <name type="scientific">Salmo salar</name>
    <name type="common">Atlantic salmon</name>
    <dbReference type="NCBI Taxonomy" id="8030"/>
    <lineage>
        <taxon>Eukaryota</taxon>
        <taxon>Metazoa</taxon>
        <taxon>Chordata</taxon>
        <taxon>Craniata</taxon>
        <taxon>Vertebrata</taxon>
        <taxon>Euteleostomi</taxon>
        <taxon>Actinopterygii</taxon>
        <taxon>Neopterygii</taxon>
        <taxon>Teleostei</taxon>
        <taxon>Protacanthopterygii</taxon>
        <taxon>Salmoniformes</taxon>
        <taxon>Salmonidae</taxon>
        <taxon>Salmoninae</taxon>
        <taxon>Salmo</taxon>
    </lineage>
</organism>
<proteinExistence type="predicted"/>
<accession>A0ABM3E0X5</accession>
<evidence type="ECO:0000313" key="1">
    <source>
        <dbReference type="Proteomes" id="UP001652741"/>
    </source>
</evidence>
<evidence type="ECO:0000313" key="2">
    <source>
        <dbReference type="RefSeq" id="XP_045564706.1"/>
    </source>
</evidence>
<gene>
    <name evidence="2" type="primary">LOC123730788</name>
</gene>